<proteinExistence type="predicted"/>
<reference evidence="1" key="1">
    <citation type="journal article" date="2014" name="Front. Microbiol.">
        <title>High frequency of phylogenetically diverse reductive dehalogenase-homologous genes in deep subseafloor sedimentary metagenomes.</title>
        <authorList>
            <person name="Kawai M."/>
            <person name="Futagami T."/>
            <person name="Toyoda A."/>
            <person name="Takaki Y."/>
            <person name="Nishi S."/>
            <person name="Hori S."/>
            <person name="Arai W."/>
            <person name="Tsubouchi T."/>
            <person name="Morono Y."/>
            <person name="Uchiyama I."/>
            <person name="Ito T."/>
            <person name="Fujiyama A."/>
            <person name="Inagaki F."/>
            <person name="Takami H."/>
        </authorList>
    </citation>
    <scope>NUCLEOTIDE SEQUENCE</scope>
    <source>
        <strain evidence="1">Expedition CK06-06</strain>
    </source>
</reference>
<gene>
    <name evidence="1" type="ORF">S01H4_42377</name>
</gene>
<protein>
    <submittedName>
        <fullName evidence="1">Uncharacterized protein</fullName>
    </submittedName>
</protein>
<accession>X1CA32</accession>
<comment type="caution">
    <text evidence="1">The sequence shown here is derived from an EMBL/GenBank/DDBJ whole genome shotgun (WGS) entry which is preliminary data.</text>
</comment>
<name>X1CA32_9ZZZZ</name>
<feature type="non-terminal residue" evidence="1">
    <location>
        <position position="44"/>
    </location>
</feature>
<dbReference type="AlphaFoldDB" id="X1CA32"/>
<evidence type="ECO:0000313" key="1">
    <source>
        <dbReference type="EMBL" id="GAH04966.1"/>
    </source>
</evidence>
<dbReference type="EMBL" id="BART01023263">
    <property type="protein sequence ID" value="GAH04966.1"/>
    <property type="molecule type" value="Genomic_DNA"/>
</dbReference>
<sequence length="44" mass="5353">MAVIPAVKEDHIIIQKFIDWDKCKNMFYNNVYLENWKIVIKMPL</sequence>
<organism evidence="1">
    <name type="scientific">marine sediment metagenome</name>
    <dbReference type="NCBI Taxonomy" id="412755"/>
    <lineage>
        <taxon>unclassified sequences</taxon>
        <taxon>metagenomes</taxon>
        <taxon>ecological metagenomes</taxon>
    </lineage>
</organism>